<reference evidence="1" key="2">
    <citation type="submission" date="2020-08" db="EMBL/GenBank/DDBJ databases">
        <authorList>
            <person name="Shumante A."/>
            <person name="Zimin A.V."/>
            <person name="Puiu D."/>
            <person name="Salzberg S.L."/>
        </authorList>
    </citation>
    <scope>NUCLEOTIDE SEQUENCE</scope>
    <source>
        <strain evidence="1">WC2-LM</strain>
        <tissue evidence="1">Liver</tissue>
    </source>
</reference>
<proteinExistence type="predicted"/>
<dbReference type="Proteomes" id="UP000662637">
    <property type="component" value="Unassembled WGS sequence"/>
</dbReference>
<evidence type="ECO:0000313" key="2">
    <source>
        <dbReference type="EMBL" id="VTJ54679.1"/>
    </source>
</evidence>
<gene>
    <name evidence="1" type="ORF">GHT09_002967</name>
    <name evidence="2" type="ORF">MONAX_5E046802</name>
</gene>
<organism evidence="2">
    <name type="scientific">Marmota monax</name>
    <name type="common">Woodchuck</name>
    <dbReference type="NCBI Taxonomy" id="9995"/>
    <lineage>
        <taxon>Eukaryota</taxon>
        <taxon>Metazoa</taxon>
        <taxon>Chordata</taxon>
        <taxon>Craniata</taxon>
        <taxon>Vertebrata</taxon>
        <taxon>Euteleostomi</taxon>
        <taxon>Mammalia</taxon>
        <taxon>Eutheria</taxon>
        <taxon>Euarchontoglires</taxon>
        <taxon>Glires</taxon>
        <taxon>Rodentia</taxon>
        <taxon>Sciuromorpha</taxon>
        <taxon>Sciuridae</taxon>
        <taxon>Xerinae</taxon>
        <taxon>Marmotini</taxon>
        <taxon>Marmota</taxon>
    </lineage>
</organism>
<evidence type="ECO:0000313" key="1">
    <source>
        <dbReference type="EMBL" id="KAF7485412.1"/>
    </source>
</evidence>
<accession>A0A5E4ACA9</accession>
<name>A0A5E4ACA9_MARMO</name>
<sequence length="180" mass="19944">MTSQLSVLNKIVLFLTRSEPLMRKINLEAAITLKPSSCPGSAWSPSTVWCVRENQHLQSLGWRFPTPACLSFKEKQNDHSQYTFCLSSLFQMLSASSPLQVCLGSSPKDGTAQKYFGLLSAVDPAPWLNCWHRGHCCPGAPKAMQTQVQIVLSCPPEFYLGIQIGNLQVYTLILKLNGDL</sequence>
<dbReference type="AlphaFoldDB" id="A0A5E4ACA9"/>
<dbReference type="EMBL" id="CABDUW010000040">
    <property type="protein sequence ID" value="VTJ54679.1"/>
    <property type="molecule type" value="Genomic_DNA"/>
</dbReference>
<protein>
    <submittedName>
        <fullName evidence="2">Uncharacterized protein</fullName>
    </submittedName>
</protein>
<dbReference type="EMBL" id="WJEC01000133">
    <property type="protein sequence ID" value="KAF7485412.1"/>
    <property type="molecule type" value="Genomic_DNA"/>
</dbReference>
<reference evidence="2" key="1">
    <citation type="submission" date="2019-04" db="EMBL/GenBank/DDBJ databases">
        <authorList>
            <person name="Alioto T."/>
            <person name="Alioto T."/>
        </authorList>
    </citation>
    <scope>NUCLEOTIDE SEQUENCE [LARGE SCALE GENOMIC DNA]</scope>
</reference>